<organism evidence="6 7">
    <name type="scientific">Megaselia scalaris</name>
    <name type="common">Humpbacked fly</name>
    <name type="synonym">Phora scalaris</name>
    <dbReference type="NCBI Taxonomy" id="36166"/>
    <lineage>
        <taxon>Eukaryota</taxon>
        <taxon>Metazoa</taxon>
        <taxon>Ecdysozoa</taxon>
        <taxon>Arthropoda</taxon>
        <taxon>Hexapoda</taxon>
        <taxon>Insecta</taxon>
        <taxon>Pterygota</taxon>
        <taxon>Neoptera</taxon>
        <taxon>Endopterygota</taxon>
        <taxon>Diptera</taxon>
        <taxon>Brachycera</taxon>
        <taxon>Muscomorpha</taxon>
        <taxon>Platypezoidea</taxon>
        <taxon>Phoridae</taxon>
        <taxon>Megaseliini</taxon>
        <taxon>Megaselia</taxon>
    </lineage>
</organism>
<dbReference type="EnsemblMetazoa" id="MESCA000198-RA">
    <property type="protein sequence ID" value="MESCA000198-PA"/>
    <property type="gene ID" value="MESCA000198"/>
</dbReference>
<dbReference type="SUPFAM" id="SSF48726">
    <property type="entry name" value="Immunoglobulin"/>
    <property type="match status" value="3"/>
</dbReference>
<dbReference type="SMART" id="SM00409">
    <property type="entry name" value="IG"/>
    <property type="match status" value="3"/>
</dbReference>
<dbReference type="GO" id="GO:0005886">
    <property type="term" value="C:plasma membrane"/>
    <property type="evidence" value="ECO:0007669"/>
    <property type="project" value="TreeGrafter"/>
</dbReference>
<dbReference type="OMA" id="GYVCDLW"/>
<keyword evidence="7" id="KW-1185">Reference proteome</keyword>
<reference evidence="6" key="2">
    <citation type="submission" date="2015-06" db="UniProtKB">
        <authorList>
            <consortium name="EnsemblMetazoa"/>
        </authorList>
    </citation>
    <scope>IDENTIFICATION</scope>
</reference>
<dbReference type="InterPro" id="IPR003598">
    <property type="entry name" value="Ig_sub2"/>
</dbReference>
<dbReference type="InterPro" id="IPR007110">
    <property type="entry name" value="Ig-like_dom"/>
</dbReference>
<evidence type="ECO:0000259" key="4">
    <source>
        <dbReference type="PROSITE" id="PS50835"/>
    </source>
</evidence>
<dbReference type="SMART" id="SM00408">
    <property type="entry name" value="IGc2"/>
    <property type="match status" value="3"/>
</dbReference>
<dbReference type="PANTHER" id="PTHR44170">
    <property type="entry name" value="PROTEIN SIDEKICK"/>
    <property type="match status" value="1"/>
</dbReference>
<dbReference type="AlphaFoldDB" id="T1GAE3"/>
<evidence type="ECO:0000313" key="7">
    <source>
        <dbReference type="Proteomes" id="UP000015102"/>
    </source>
</evidence>
<dbReference type="CDD" id="cd00063">
    <property type="entry name" value="FN3"/>
    <property type="match status" value="2"/>
</dbReference>
<feature type="domain" description="Ig-like" evidence="4">
    <location>
        <begin position="122"/>
        <end position="217"/>
    </location>
</feature>
<feature type="domain" description="Ig-like" evidence="4">
    <location>
        <begin position="226"/>
        <end position="319"/>
    </location>
</feature>
<dbReference type="SMART" id="SM00060">
    <property type="entry name" value="FN3"/>
    <property type="match status" value="2"/>
</dbReference>
<dbReference type="GO" id="GO:0030424">
    <property type="term" value="C:axon"/>
    <property type="evidence" value="ECO:0007669"/>
    <property type="project" value="TreeGrafter"/>
</dbReference>
<dbReference type="InterPro" id="IPR003961">
    <property type="entry name" value="FN3_dom"/>
</dbReference>
<proteinExistence type="predicted"/>
<dbReference type="Proteomes" id="UP000015102">
    <property type="component" value="Unassembled WGS sequence"/>
</dbReference>
<dbReference type="Gene3D" id="2.60.40.10">
    <property type="entry name" value="Immunoglobulins"/>
    <property type="match status" value="6"/>
</dbReference>
<dbReference type="FunFam" id="2.60.40.10:FF:000032">
    <property type="entry name" value="palladin isoform X1"/>
    <property type="match status" value="1"/>
</dbReference>
<dbReference type="Pfam" id="PF13927">
    <property type="entry name" value="Ig_3"/>
    <property type="match status" value="3"/>
</dbReference>
<dbReference type="STRING" id="36166.T1GAE3"/>
<dbReference type="FunFam" id="2.60.40.10:FF:000026">
    <property type="entry name" value="roundabout homolog 2 isoform X1"/>
    <property type="match status" value="1"/>
</dbReference>
<dbReference type="HOGENOM" id="CLU_003227_2_0_1"/>
<dbReference type="Pfam" id="PF00041">
    <property type="entry name" value="fn3"/>
    <property type="match status" value="1"/>
</dbReference>
<accession>T1GAE3</accession>
<keyword evidence="2" id="KW-1015">Disulfide bond</keyword>
<dbReference type="InterPro" id="IPR013783">
    <property type="entry name" value="Ig-like_fold"/>
</dbReference>
<evidence type="ECO:0000256" key="2">
    <source>
        <dbReference type="ARBA" id="ARBA00023157"/>
    </source>
</evidence>
<dbReference type="EMBL" id="CAQQ02100075">
    <property type="status" value="NOT_ANNOTATED_CDS"/>
    <property type="molecule type" value="Genomic_DNA"/>
</dbReference>
<protein>
    <submittedName>
        <fullName evidence="6">Uncharacterized protein</fullName>
    </submittedName>
</protein>
<dbReference type="GO" id="GO:0007411">
    <property type="term" value="P:axon guidance"/>
    <property type="evidence" value="ECO:0007669"/>
    <property type="project" value="TreeGrafter"/>
</dbReference>
<feature type="domain" description="Fibronectin type-III" evidence="5">
    <location>
        <begin position="340"/>
        <end position="440"/>
    </location>
</feature>
<evidence type="ECO:0000256" key="3">
    <source>
        <dbReference type="ARBA" id="ARBA00023319"/>
    </source>
</evidence>
<dbReference type="FunFam" id="2.60.40.10:FF:001603">
    <property type="entry name" value="Roundabout 2"/>
    <property type="match status" value="1"/>
</dbReference>
<feature type="domain" description="Fibronectin type-III" evidence="5">
    <location>
        <begin position="487"/>
        <end position="586"/>
    </location>
</feature>
<dbReference type="PANTHER" id="PTHR44170:SF60">
    <property type="entry name" value="ROUNDABOUT HOMOLOG 1"/>
    <property type="match status" value="1"/>
</dbReference>
<dbReference type="PROSITE" id="PS50835">
    <property type="entry name" value="IG_LIKE"/>
    <property type="match status" value="3"/>
</dbReference>
<name>T1GAE3_MEGSC</name>
<keyword evidence="1" id="KW-0677">Repeat</keyword>
<dbReference type="EMBL" id="CAQQ02100074">
    <property type="status" value="NOT_ANNOTATED_CDS"/>
    <property type="molecule type" value="Genomic_DNA"/>
</dbReference>
<dbReference type="EMBL" id="CAQQ02100073">
    <property type="status" value="NOT_ANNOTATED_CDS"/>
    <property type="molecule type" value="Genomic_DNA"/>
</dbReference>
<dbReference type="GO" id="GO:0098609">
    <property type="term" value="P:cell-cell adhesion"/>
    <property type="evidence" value="ECO:0007669"/>
    <property type="project" value="TreeGrafter"/>
</dbReference>
<evidence type="ECO:0000313" key="6">
    <source>
        <dbReference type="EnsemblMetazoa" id="MESCA000198-PA"/>
    </source>
</evidence>
<sequence length="597" mass="65980">MDVIVPKHDPLTLNCKAEGQPTPSIHWFKNGEELKFESGSHRLMLPSGALFFLKVTHSRRESDAGVYWCQAKNEYGVARSRNASLQVAYDITLEDMGEYSCEADNVVGSVTATGRLIVHSPPKFIKRPMTQIVENGNEVIFECEATAFPKPTLYWSIEGNNSILFPGYKDDNLEVTQQFEGRVSLTFFRVQREDSGKVVVCNAINSAGSASSRTILTIDTQLELPPPIISQGPVNQTLPAKSIASLPCVTSSSYSSQKSITSWYHNGIPIVFKDRFNISSEDGSLTINELIKNVDEGLYTCVVSNKNGKSSWSGYLKIELPTNPNIKFYRAPEMSSYPSVPGKPQLLDKTENSITIHWTRSNKVGATSLLGYVVEMYAKNETDGWVTVANSIKNTSYTQTGLNIDPLTVGIKNSIDLSEARASLLSGDVIELLNTTTIDSTNIRLTWQIYDGKYVEGLYIYARLLNEDDTYGNNYKMLTILNVPTTAPFGMEAVLLNSSAVFLKWKSPSLKTQNEVLQFYHVVVRGVDLKQNISRILTNVSIDSSTPTLVLANLTEGVIYSVSIAAGNRAGIGPYCSPANIRLDPLTKQLDPFINQR</sequence>
<dbReference type="InterPro" id="IPR036116">
    <property type="entry name" value="FN3_sf"/>
</dbReference>
<dbReference type="EMBL" id="CAQQ02100072">
    <property type="status" value="NOT_ANNOTATED_CDS"/>
    <property type="molecule type" value="Genomic_DNA"/>
</dbReference>
<keyword evidence="3" id="KW-0393">Immunoglobulin domain</keyword>
<evidence type="ECO:0000256" key="1">
    <source>
        <dbReference type="ARBA" id="ARBA00022737"/>
    </source>
</evidence>
<feature type="domain" description="Ig-like" evidence="4">
    <location>
        <begin position="1"/>
        <end position="84"/>
    </location>
</feature>
<dbReference type="PROSITE" id="PS50853">
    <property type="entry name" value="FN3"/>
    <property type="match status" value="2"/>
</dbReference>
<reference evidence="7" key="1">
    <citation type="submission" date="2013-02" db="EMBL/GenBank/DDBJ databases">
        <authorList>
            <person name="Hughes D."/>
        </authorList>
    </citation>
    <scope>NUCLEOTIDE SEQUENCE</scope>
    <source>
        <strain>Durham</strain>
        <strain evidence="7">NC isolate 2 -- Noor lab</strain>
    </source>
</reference>
<dbReference type="InterPro" id="IPR036179">
    <property type="entry name" value="Ig-like_dom_sf"/>
</dbReference>
<dbReference type="SUPFAM" id="SSF49265">
    <property type="entry name" value="Fibronectin type III"/>
    <property type="match status" value="2"/>
</dbReference>
<dbReference type="InterPro" id="IPR003599">
    <property type="entry name" value="Ig_sub"/>
</dbReference>
<evidence type="ECO:0000259" key="5">
    <source>
        <dbReference type="PROSITE" id="PS50853"/>
    </source>
</evidence>